<comment type="caution">
    <text evidence="2">The sequence shown here is derived from an EMBL/GenBank/DDBJ whole genome shotgun (WGS) entry which is preliminary data.</text>
</comment>
<evidence type="ECO:0000313" key="3">
    <source>
        <dbReference type="Proteomes" id="UP001292094"/>
    </source>
</evidence>
<reference evidence="2" key="1">
    <citation type="submission" date="2023-11" db="EMBL/GenBank/DDBJ databases">
        <title>Genome assemblies of two species of porcelain crab, Petrolisthes cinctipes and Petrolisthes manimaculis (Anomura: Porcellanidae).</title>
        <authorList>
            <person name="Angst P."/>
        </authorList>
    </citation>
    <scope>NUCLEOTIDE SEQUENCE</scope>
    <source>
        <strain evidence="2">PB745_02</strain>
        <tissue evidence="2">Gill</tissue>
    </source>
</reference>
<gene>
    <name evidence="2" type="ORF">Pmani_039488</name>
</gene>
<protein>
    <submittedName>
        <fullName evidence="2">Uncharacterized protein</fullName>
    </submittedName>
</protein>
<dbReference type="EMBL" id="JAWZYT010006853">
    <property type="protein sequence ID" value="KAK4287437.1"/>
    <property type="molecule type" value="Genomic_DNA"/>
</dbReference>
<name>A0AAE1NE66_9EUCA</name>
<organism evidence="2 3">
    <name type="scientific">Petrolisthes manimaculis</name>
    <dbReference type="NCBI Taxonomy" id="1843537"/>
    <lineage>
        <taxon>Eukaryota</taxon>
        <taxon>Metazoa</taxon>
        <taxon>Ecdysozoa</taxon>
        <taxon>Arthropoda</taxon>
        <taxon>Crustacea</taxon>
        <taxon>Multicrustacea</taxon>
        <taxon>Malacostraca</taxon>
        <taxon>Eumalacostraca</taxon>
        <taxon>Eucarida</taxon>
        <taxon>Decapoda</taxon>
        <taxon>Pleocyemata</taxon>
        <taxon>Anomura</taxon>
        <taxon>Galatheoidea</taxon>
        <taxon>Porcellanidae</taxon>
        <taxon>Petrolisthes</taxon>
    </lineage>
</organism>
<sequence length="96" mass="10446">MHEELSLYHITTTIPSPLHPITPSFLQLHVSPPPPTNPHMAGPACQFPPGAMRQHHHNPADTLYKSGGLVEALCKAPLSPPMSTRTTTASLCRLCY</sequence>
<dbReference type="AlphaFoldDB" id="A0AAE1NE66"/>
<keyword evidence="3" id="KW-1185">Reference proteome</keyword>
<evidence type="ECO:0000313" key="2">
    <source>
        <dbReference type="EMBL" id="KAK4287437.1"/>
    </source>
</evidence>
<evidence type="ECO:0000256" key="1">
    <source>
        <dbReference type="SAM" id="MobiDB-lite"/>
    </source>
</evidence>
<accession>A0AAE1NE66</accession>
<feature type="region of interest" description="Disordered" evidence="1">
    <location>
        <begin position="30"/>
        <end position="60"/>
    </location>
</feature>
<dbReference type="Proteomes" id="UP001292094">
    <property type="component" value="Unassembled WGS sequence"/>
</dbReference>
<proteinExistence type="predicted"/>